<dbReference type="EMBL" id="VCAU01000223">
    <property type="protein sequence ID" value="KAF9882760.1"/>
    <property type="molecule type" value="Genomic_DNA"/>
</dbReference>
<dbReference type="Gene3D" id="3.90.190.20">
    <property type="entry name" value="Mur ligase, C-terminal domain"/>
    <property type="match status" value="1"/>
</dbReference>
<evidence type="ECO:0000256" key="14">
    <source>
        <dbReference type="ARBA" id="ARBA00023128"/>
    </source>
</evidence>
<evidence type="ECO:0000256" key="8">
    <source>
        <dbReference type="ARBA" id="ARBA00022598"/>
    </source>
</evidence>
<evidence type="ECO:0000256" key="20">
    <source>
        <dbReference type="SAM" id="MobiDB-lite"/>
    </source>
</evidence>
<dbReference type="Proteomes" id="UP001194746">
    <property type="component" value="Unassembled WGS sequence"/>
</dbReference>
<evidence type="ECO:0000256" key="1">
    <source>
        <dbReference type="ARBA" id="ARBA00004273"/>
    </source>
</evidence>
<evidence type="ECO:0000256" key="18">
    <source>
        <dbReference type="PIRSR" id="PIRSR038895-1"/>
    </source>
</evidence>
<keyword evidence="10 18" id="KW-0547">Nucleotide-binding</keyword>
<evidence type="ECO:0000256" key="6">
    <source>
        <dbReference type="ARBA" id="ARBA00022490"/>
    </source>
</evidence>
<feature type="binding site" evidence="19">
    <location>
        <position position="177"/>
    </location>
    <ligand>
        <name>Mg(2+)</name>
        <dbReference type="ChEBI" id="CHEBI:18420"/>
        <label>1</label>
    </ligand>
</feature>
<comment type="subcellular location">
    <subcellularLocation>
        <location evidence="3">Cytoplasm</location>
    </subcellularLocation>
    <subcellularLocation>
        <location evidence="1">Mitochondrion inner membrane</location>
    </subcellularLocation>
    <subcellularLocation>
        <location evidence="2">Mitochondrion matrix</location>
    </subcellularLocation>
</comment>
<evidence type="ECO:0000313" key="21">
    <source>
        <dbReference type="EMBL" id="KAF9882760.1"/>
    </source>
</evidence>
<evidence type="ECO:0000256" key="4">
    <source>
        <dbReference type="ARBA" id="ARBA00005150"/>
    </source>
</evidence>
<keyword evidence="7 17" id="KW-0554">One-carbon metabolism</keyword>
<sequence length="478" mass="53207">MKRTYENALKLLQTRRRTARPKGAAAPPPRDAASTPATNTLKGVPSLVGMKEWLQTLGHSDRDINRLNIVHIAGTKGKGSTCAFTRSFLHAHSRRTGFPSRIGLYTSPDLRCIRERIQIDNQPIPEELFTQYFFEVWERLQPPDGASQPRQPRYLQFLALLAFHTFIRENVEAAIFETHHGGEFDATNVISRPVVTAITSLGMDHLDQLGPTVQDIAWHKSGIFKPGALALSVPQEAGLVEVMDKRAEEKGTKLRIVPPNGSLPKNNRVLSIPVQRLNCLLALEIGRGFLQQIAPGHEITAEDIAHGVDNFSWAGRFEVLVDGDSQWFLDGAHNTLSLEQVAEWYAKNVTAQRCRVLIFSHFNEDRDGVALVKNIAQALTKHNARPEYVIFTTYDEREDGSTRIDKNLKEPETPFPDYRTIYSSLWNEIDPQAAVSSESTIEGAIKAALEIGHRNGGMQVLVTGSLHLVGGALNILRP</sequence>
<evidence type="ECO:0000256" key="3">
    <source>
        <dbReference type="ARBA" id="ARBA00004496"/>
    </source>
</evidence>
<dbReference type="GO" id="GO:0005524">
    <property type="term" value="F:ATP binding"/>
    <property type="evidence" value="ECO:0007669"/>
    <property type="project" value="UniProtKB-KW"/>
</dbReference>
<keyword evidence="13 19" id="KW-0460">Magnesium</keyword>
<keyword evidence="14" id="KW-0496">Mitochondrion</keyword>
<evidence type="ECO:0000256" key="15">
    <source>
        <dbReference type="ARBA" id="ARBA00023136"/>
    </source>
</evidence>
<name>A0AAD4GMW1_ASPNN</name>
<feature type="binding site" evidence="18">
    <location>
        <position position="330"/>
    </location>
    <ligand>
        <name>ATP</name>
        <dbReference type="ChEBI" id="CHEBI:30616"/>
    </ligand>
</feature>
<dbReference type="PIRSF" id="PIRSF038895">
    <property type="entry name" value="FPGS"/>
    <property type="match status" value="1"/>
</dbReference>
<evidence type="ECO:0000256" key="9">
    <source>
        <dbReference type="ARBA" id="ARBA00022723"/>
    </source>
</evidence>
<comment type="similarity">
    <text evidence="5 17">Belongs to the folylpolyglutamate synthase family.</text>
</comment>
<organism evidence="21 22">
    <name type="scientific">Aspergillus nanangensis</name>
    <dbReference type="NCBI Taxonomy" id="2582783"/>
    <lineage>
        <taxon>Eukaryota</taxon>
        <taxon>Fungi</taxon>
        <taxon>Dikarya</taxon>
        <taxon>Ascomycota</taxon>
        <taxon>Pezizomycotina</taxon>
        <taxon>Eurotiomycetes</taxon>
        <taxon>Eurotiomycetidae</taxon>
        <taxon>Eurotiales</taxon>
        <taxon>Aspergillaceae</taxon>
        <taxon>Aspergillus</taxon>
        <taxon>Aspergillus subgen. Circumdati</taxon>
    </lineage>
</organism>
<evidence type="ECO:0000256" key="11">
    <source>
        <dbReference type="ARBA" id="ARBA00022792"/>
    </source>
</evidence>
<evidence type="ECO:0000256" key="5">
    <source>
        <dbReference type="ARBA" id="ARBA00008276"/>
    </source>
</evidence>
<dbReference type="GO" id="GO:0046872">
    <property type="term" value="F:metal ion binding"/>
    <property type="evidence" value="ECO:0007669"/>
    <property type="project" value="UniProtKB-KW"/>
</dbReference>
<evidence type="ECO:0000256" key="13">
    <source>
        <dbReference type="ARBA" id="ARBA00022842"/>
    </source>
</evidence>
<evidence type="ECO:0000256" key="17">
    <source>
        <dbReference type="PIRNR" id="PIRNR038895"/>
    </source>
</evidence>
<feature type="compositionally biased region" description="Low complexity" evidence="20">
    <location>
        <begin position="21"/>
        <end position="38"/>
    </location>
</feature>
<reference evidence="21" key="1">
    <citation type="journal article" date="2019" name="Beilstein J. Org. Chem.">
        <title>Nanangenines: drimane sesquiterpenoids as the dominant metabolite cohort of a novel Australian fungus, Aspergillus nanangensis.</title>
        <authorList>
            <person name="Lacey H.J."/>
            <person name="Gilchrist C.L.M."/>
            <person name="Crombie A."/>
            <person name="Kalaitzis J.A."/>
            <person name="Vuong D."/>
            <person name="Rutledge P.J."/>
            <person name="Turner P."/>
            <person name="Pitt J.I."/>
            <person name="Lacey E."/>
            <person name="Chooi Y.H."/>
            <person name="Piggott A.M."/>
        </authorList>
    </citation>
    <scope>NUCLEOTIDE SEQUENCE</scope>
    <source>
        <strain evidence="21">MST-FP2251</strain>
    </source>
</reference>
<feature type="binding site" evidence="19">
    <location>
        <position position="107"/>
    </location>
    <ligand>
        <name>Mg(2+)</name>
        <dbReference type="ChEBI" id="CHEBI:18420"/>
        <label>1</label>
    </ligand>
</feature>
<keyword evidence="22" id="KW-1185">Reference proteome</keyword>
<dbReference type="Gene3D" id="3.40.1190.10">
    <property type="entry name" value="Mur-like, catalytic domain"/>
    <property type="match status" value="1"/>
</dbReference>
<dbReference type="SUPFAM" id="SSF53244">
    <property type="entry name" value="MurD-like peptide ligases, peptide-binding domain"/>
    <property type="match status" value="1"/>
</dbReference>
<evidence type="ECO:0000256" key="10">
    <source>
        <dbReference type="ARBA" id="ARBA00022741"/>
    </source>
</evidence>
<evidence type="ECO:0000256" key="16">
    <source>
        <dbReference type="ARBA" id="ARBA00047493"/>
    </source>
</evidence>
<accession>A0AAD4GMW1</accession>
<dbReference type="InterPro" id="IPR036565">
    <property type="entry name" value="Mur-like_cat_sf"/>
</dbReference>
<comment type="cofactor">
    <cofactor evidence="17">
        <name>a monovalent cation</name>
        <dbReference type="ChEBI" id="CHEBI:60242"/>
    </cofactor>
    <text evidence="17">A monovalent cation.</text>
</comment>
<gene>
    <name evidence="21" type="ORF">FE257_005308</name>
</gene>
<proteinExistence type="inferred from homology"/>
<comment type="function">
    <text evidence="17">Catalyzes conversion of folates to polyglutamate derivatives allowing concentration of folate compounds in the cell and the intracellular retention of these cofactors, which are important substrates for most of the folate-dependent enzymes that are involved in one-carbon transfer reactions involved in purine, pyrimidine and amino acid synthesis.</text>
</comment>
<keyword evidence="12 18" id="KW-0067">ATP-binding</keyword>
<dbReference type="GO" id="GO:0005759">
    <property type="term" value="C:mitochondrial matrix"/>
    <property type="evidence" value="ECO:0007669"/>
    <property type="project" value="UniProtKB-SubCell"/>
</dbReference>
<evidence type="ECO:0000256" key="12">
    <source>
        <dbReference type="ARBA" id="ARBA00022840"/>
    </source>
</evidence>
<evidence type="ECO:0000256" key="19">
    <source>
        <dbReference type="PIRSR" id="PIRSR038895-2"/>
    </source>
</evidence>
<comment type="caution">
    <text evidence="21">The sequence shown here is derived from an EMBL/GenBank/DDBJ whole genome shotgun (WGS) entry which is preliminary data.</text>
</comment>
<reference evidence="21" key="2">
    <citation type="submission" date="2020-02" db="EMBL/GenBank/DDBJ databases">
        <authorList>
            <person name="Gilchrist C.L.M."/>
            <person name="Chooi Y.-H."/>
        </authorList>
    </citation>
    <scope>NUCLEOTIDE SEQUENCE</scope>
    <source>
        <strain evidence="21">MST-FP2251</strain>
    </source>
</reference>
<feature type="binding site" evidence="19">
    <location>
        <position position="205"/>
    </location>
    <ligand>
        <name>Mg(2+)</name>
        <dbReference type="ChEBI" id="CHEBI:18420"/>
        <label>1</label>
    </ligand>
</feature>
<evidence type="ECO:0000313" key="22">
    <source>
        <dbReference type="Proteomes" id="UP001194746"/>
    </source>
</evidence>
<dbReference type="InterPro" id="IPR023600">
    <property type="entry name" value="Folylpolyglutamate_synth_euk"/>
</dbReference>
<dbReference type="GO" id="GO:0005743">
    <property type="term" value="C:mitochondrial inner membrane"/>
    <property type="evidence" value="ECO:0007669"/>
    <property type="project" value="UniProtKB-SubCell"/>
</dbReference>
<dbReference type="SUPFAM" id="SSF53623">
    <property type="entry name" value="MurD-like peptide ligases, catalytic domain"/>
    <property type="match status" value="1"/>
</dbReference>
<comment type="catalytic activity">
    <reaction evidence="16 17">
        <text>(6S)-5,6,7,8-tetrahydrofolyl-(gamma-L-Glu)(n) + L-glutamate + ATP = (6S)-5,6,7,8-tetrahydrofolyl-(gamma-L-Glu)(n+1) + ADP + phosphate + H(+)</text>
        <dbReference type="Rhea" id="RHEA:10580"/>
        <dbReference type="Rhea" id="RHEA-COMP:14738"/>
        <dbReference type="Rhea" id="RHEA-COMP:14740"/>
        <dbReference type="ChEBI" id="CHEBI:15378"/>
        <dbReference type="ChEBI" id="CHEBI:29985"/>
        <dbReference type="ChEBI" id="CHEBI:30616"/>
        <dbReference type="ChEBI" id="CHEBI:43474"/>
        <dbReference type="ChEBI" id="CHEBI:141005"/>
        <dbReference type="ChEBI" id="CHEBI:456216"/>
        <dbReference type="EC" id="6.3.2.17"/>
    </reaction>
</comment>
<keyword evidence="9 19" id="KW-0479">Metal-binding</keyword>
<evidence type="ECO:0000256" key="2">
    <source>
        <dbReference type="ARBA" id="ARBA00004305"/>
    </source>
</evidence>
<keyword evidence="11" id="KW-0999">Mitochondrion inner membrane</keyword>
<dbReference type="InterPro" id="IPR001645">
    <property type="entry name" value="Folylpolyglutamate_synth"/>
</dbReference>
<dbReference type="PANTHER" id="PTHR11136">
    <property type="entry name" value="FOLYLPOLYGLUTAMATE SYNTHASE-RELATED"/>
    <property type="match status" value="1"/>
</dbReference>
<dbReference type="InterPro" id="IPR036615">
    <property type="entry name" value="Mur_ligase_C_dom_sf"/>
</dbReference>
<dbReference type="AlphaFoldDB" id="A0AAD4GMW1"/>
<keyword evidence="6" id="KW-0963">Cytoplasm</keyword>
<dbReference type="GO" id="GO:0005829">
    <property type="term" value="C:cytosol"/>
    <property type="evidence" value="ECO:0007669"/>
    <property type="project" value="TreeGrafter"/>
</dbReference>
<keyword evidence="15" id="KW-0472">Membrane</keyword>
<dbReference type="GO" id="GO:0004326">
    <property type="term" value="F:tetrahydrofolylpolyglutamate synthase activity"/>
    <property type="evidence" value="ECO:0007669"/>
    <property type="project" value="UniProtKB-EC"/>
</dbReference>
<dbReference type="EC" id="6.3.2.17" evidence="17"/>
<comment type="pathway">
    <text evidence="4 17">Cofactor biosynthesis; tetrahydrofolylpolyglutamate biosynthesis.</text>
</comment>
<protein>
    <recommendedName>
        <fullName evidence="17">Folylpolyglutamate synthase</fullName>
        <ecNumber evidence="17">6.3.2.17</ecNumber>
    </recommendedName>
    <alternativeName>
        <fullName evidence="17">Folylpoly-gamma-glutamate synthetase</fullName>
    </alternativeName>
    <alternativeName>
        <fullName evidence="17">Tetrahydrofolylpolyglutamate synthase</fullName>
    </alternativeName>
</protein>
<dbReference type="NCBIfam" id="TIGR01499">
    <property type="entry name" value="folC"/>
    <property type="match status" value="1"/>
</dbReference>
<feature type="region of interest" description="Disordered" evidence="20">
    <location>
        <begin position="13"/>
        <end position="39"/>
    </location>
</feature>
<keyword evidence="8 17" id="KW-0436">Ligase</keyword>
<dbReference type="PANTHER" id="PTHR11136:SF5">
    <property type="entry name" value="FOLYLPOLYGLUTAMATE SYNTHASE, MITOCHONDRIAL"/>
    <property type="match status" value="1"/>
</dbReference>
<evidence type="ECO:0000256" key="7">
    <source>
        <dbReference type="ARBA" id="ARBA00022563"/>
    </source>
</evidence>
<feature type="binding site" evidence="18">
    <location>
        <position position="316"/>
    </location>
    <ligand>
        <name>ATP</name>
        <dbReference type="ChEBI" id="CHEBI:30616"/>
    </ligand>
</feature>
<dbReference type="GO" id="GO:0006730">
    <property type="term" value="P:one-carbon metabolic process"/>
    <property type="evidence" value="ECO:0007669"/>
    <property type="project" value="UniProtKB-KW"/>
</dbReference>